<keyword evidence="3" id="KW-0813">Transport</keyword>
<dbReference type="InterPro" id="IPR014908">
    <property type="entry name" value="Nucleoporin_Nup133/Nup155_N"/>
</dbReference>
<evidence type="ECO:0000313" key="7">
    <source>
        <dbReference type="EMBL" id="CEP18376.1"/>
    </source>
</evidence>
<protein>
    <recommendedName>
        <fullName evidence="9">Nucleoporin Nup133/Nup155-like N-terminal domain-containing protein</fullName>
    </recommendedName>
</protein>
<evidence type="ECO:0008006" key="9">
    <source>
        <dbReference type="Google" id="ProtNLM"/>
    </source>
</evidence>
<evidence type="ECO:0000313" key="8">
    <source>
        <dbReference type="Proteomes" id="UP000054107"/>
    </source>
</evidence>
<dbReference type="AlphaFoldDB" id="A0A0B7NIH0"/>
<evidence type="ECO:0000256" key="4">
    <source>
        <dbReference type="ARBA" id="ARBA00023242"/>
    </source>
</evidence>
<evidence type="ECO:0000256" key="1">
    <source>
        <dbReference type="ARBA" id="ARBA00004123"/>
    </source>
</evidence>
<dbReference type="SUPFAM" id="SSF75011">
    <property type="entry name" value="3-carboxy-cis,cis-mucoante lactonizing enzyme"/>
    <property type="match status" value="1"/>
</dbReference>
<dbReference type="Gene3D" id="1.25.40.440">
    <property type="entry name" value="Nucleoporin, helical domain, central subdomain"/>
    <property type="match status" value="1"/>
</dbReference>
<evidence type="ECO:0000256" key="2">
    <source>
        <dbReference type="ARBA" id="ARBA00007373"/>
    </source>
</evidence>
<name>A0A0B7NIH0_9FUNG</name>
<keyword evidence="8" id="KW-1185">Reference proteome</keyword>
<dbReference type="GO" id="GO:0006606">
    <property type="term" value="P:protein import into nucleus"/>
    <property type="evidence" value="ECO:0007669"/>
    <property type="project" value="TreeGrafter"/>
</dbReference>
<keyword evidence="4" id="KW-0539">Nucleus</keyword>
<dbReference type="EMBL" id="LN733809">
    <property type="protein sequence ID" value="CEP18376.1"/>
    <property type="molecule type" value="Genomic_DNA"/>
</dbReference>
<dbReference type="GO" id="GO:0036228">
    <property type="term" value="P:protein localization to nuclear inner membrane"/>
    <property type="evidence" value="ECO:0007669"/>
    <property type="project" value="TreeGrafter"/>
</dbReference>
<dbReference type="GO" id="GO:0044611">
    <property type="term" value="C:nuclear pore inner ring"/>
    <property type="evidence" value="ECO:0007669"/>
    <property type="project" value="TreeGrafter"/>
</dbReference>
<dbReference type="PANTHER" id="PTHR10350:SF6">
    <property type="entry name" value="NUCLEAR PORE COMPLEX PROTEIN NUP155"/>
    <property type="match status" value="1"/>
</dbReference>
<evidence type="ECO:0000259" key="6">
    <source>
        <dbReference type="Pfam" id="PF08801"/>
    </source>
</evidence>
<dbReference type="STRING" id="35722.A0A0B7NIH0"/>
<dbReference type="InterPro" id="IPR007187">
    <property type="entry name" value="Nucleoporin_Nup133/Nup155_C"/>
</dbReference>
<proteinExistence type="inferred from homology"/>
<sequence length="976" mass="109171">MANPEPEKRTKAIREAAATLESKAVVDKQFPDLFKTFTQPSHYTENSSEVFQPVLLKKNITLSTFGLMEMKNFDHKSPCGIAPIINRAYFVVKNRLYLWDYVESREVKIHEEADEIVGVGFVKPKPGIFVDSVKQLMIIATTHDIRVIGVVNGANDLEYVDSCMTTGTTGVHMIQIIGTSQGRVFMLGNDDNIWELDYKSKETWFTSRCNKKMQTSSNAFISLLKLSSDSVVQIAVNESGTVLYQLTKNSCISVFYLGTDGYTFSSVYKKSDCIADAKRSNPSFPHFTPDSHIVSIHTTTATESLNYHLVAVTSNGNRIYYNTQKDGQYLNYDAKPTGLITMHVRAPSSSMATTDLVGKTLYKSALTMFVKNPHASETQSKIVTYCPSLANLGNCILANSNTELIENGNAIDIHGKVLCIEELPTGQHQEINEFKSLYQATARHFLILTTSGITILAKQRPVDMLHNLLTDTGSDSLHRIKEFEPFFNQFGYLNASSLCFNLISCGNGAGGNSLYDAKPIGPREVNGTEILLKHFGQVTSAMIDSSGRSYSSLHDGLALFMYRAIEGIWTRSLIKQTSTSVGTWFSSNIPAEELSNIQIILVLLRGLIDRNTQLFPFKPVNPETNSLNNLLELITYLDEAISFFKYIFEDSLDSIIKLVKPDSQQRLLKTDLKTLLTTPDGMSTIASDLTFALIDYTSKRFTNTDHVVDVLTSQCGSFCRSCDVLLFNAAKQIYSARNTNPAQAKAILQDSFVTLTKIAGEIPAIKAAEFAHQYADQGCHLYGIRLALDCTKARDPSNASNASFEANCPTDVTRQQIFAAKQPFYDIALQILIKVVKDSSQPGAYRRELMQTAFNPVYDDKMFQFYAYDAFLKEGIEQILIDENPPNLEEYLKNPHEYKRLRLLAVYYRSQGRYDDAAKVYHTLATTSDASISIEERIDFIAAALMCARSVTSPLKQYEMNNLMEDLRVQKRLLVD</sequence>
<dbReference type="Pfam" id="PF03177">
    <property type="entry name" value="Nucleoporin_C"/>
    <property type="match status" value="1"/>
</dbReference>
<dbReference type="Gene3D" id="1.20.58.1780">
    <property type="match status" value="1"/>
</dbReference>
<dbReference type="InterPro" id="IPR042533">
    <property type="entry name" value="Nucleoporin_Nup155_C_1"/>
</dbReference>
<dbReference type="Gene3D" id="1.25.40.450">
    <property type="entry name" value="Nucleoporin, helical domain, N-terminal subdomain"/>
    <property type="match status" value="1"/>
</dbReference>
<feature type="domain" description="Nucleoporin Nup133/Nup155-like N-terminal" evidence="6">
    <location>
        <begin position="69"/>
        <end position="454"/>
    </location>
</feature>
<accession>A0A0B7NIH0</accession>
<dbReference type="GO" id="GO:0017056">
    <property type="term" value="F:structural constituent of nuclear pore"/>
    <property type="evidence" value="ECO:0007669"/>
    <property type="project" value="InterPro"/>
</dbReference>
<evidence type="ECO:0000259" key="5">
    <source>
        <dbReference type="Pfam" id="PF03177"/>
    </source>
</evidence>
<dbReference type="Proteomes" id="UP000054107">
    <property type="component" value="Unassembled WGS sequence"/>
</dbReference>
<evidence type="ECO:0000256" key="3">
    <source>
        <dbReference type="ARBA" id="ARBA00022448"/>
    </source>
</evidence>
<comment type="similarity">
    <text evidence="2">Belongs to the non-repetitive/WGA-negative nucleoporin family.</text>
</comment>
<dbReference type="OrthoDB" id="338970at2759"/>
<dbReference type="InterPro" id="IPR042537">
    <property type="entry name" value="Nucleoporin_Nup155_C_2"/>
</dbReference>
<dbReference type="Pfam" id="PF08801">
    <property type="entry name" value="Nucleoporin_N"/>
    <property type="match status" value="1"/>
</dbReference>
<dbReference type="InterPro" id="IPR004870">
    <property type="entry name" value="Nucleoporin_Nup155"/>
</dbReference>
<feature type="domain" description="Nucleoporin Nup133/Nup155-like C-terminal" evidence="5">
    <location>
        <begin position="551"/>
        <end position="967"/>
    </location>
</feature>
<comment type="subcellular location">
    <subcellularLocation>
        <location evidence="1">Nucleus</location>
    </subcellularLocation>
</comment>
<gene>
    <name evidence="7" type="primary">PARPA_12680.1 scaffold 45263</name>
</gene>
<organism evidence="7 8">
    <name type="scientific">Parasitella parasitica</name>
    <dbReference type="NCBI Taxonomy" id="35722"/>
    <lineage>
        <taxon>Eukaryota</taxon>
        <taxon>Fungi</taxon>
        <taxon>Fungi incertae sedis</taxon>
        <taxon>Mucoromycota</taxon>
        <taxon>Mucoromycotina</taxon>
        <taxon>Mucoromycetes</taxon>
        <taxon>Mucorales</taxon>
        <taxon>Mucorineae</taxon>
        <taxon>Mucoraceae</taxon>
        <taxon>Parasitella</taxon>
    </lineage>
</organism>
<dbReference type="GO" id="GO:0000972">
    <property type="term" value="P:transcription-dependent tethering of RNA polymerase II gene DNA at nuclear periphery"/>
    <property type="evidence" value="ECO:0007669"/>
    <property type="project" value="TreeGrafter"/>
</dbReference>
<dbReference type="GO" id="GO:0006405">
    <property type="term" value="P:RNA export from nucleus"/>
    <property type="evidence" value="ECO:0007669"/>
    <property type="project" value="TreeGrafter"/>
</dbReference>
<dbReference type="PANTHER" id="PTHR10350">
    <property type="entry name" value="NUCLEAR PORE COMPLEX PROTEIN NUP155"/>
    <property type="match status" value="1"/>
</dbReference>
<reference evidence="7 8" key="1">
    <citation type="submission" date="2014-09" db="EMBL/GenBank/DDBJ databases">
        <authorList>
            <person name="Ellenberger Sabrina"/>
        </authorList>
    </citation>
    <scope>NUCLEOTIDE SEQUENCE [LARGE SCALE GENOMIC DNA]</scope>
    <source>
        <strain evidence="7 8">CBS 412.66</strain>
    </source>
</reference>